<evidence type="ECO:0000313" key="4">
    <source>
        <dbReference type="Proteomes" id="UP000054196"/>
    </source>
</evidence>
<feature type="transmembrane region" description="Helical" evidence="1">
    <location>
        <begin position="21"/>
        <end position="48"/>
    </location>
</feature>
<proteinExistence type="predicted"/>
<reference evidence="4" key="1">
    <citation type="journal article" date="2012" name="Science">
        <title>The Paleozoic origin of enzymatic lignin decomposition reconstructed from 31 fungal genomes.</title>
        <authorList>
            <person name="Floudas D."/>
            <person name="Binder M."/>
            <person name="Riley R."/>
            <person name="Barry K."/>
            <person name="Blanchette R.A."/>
            <person name="Henrissat B."/>
            <person name="Martinez A.T."/>
            <person name="Otillar R."/>
            <person name="Spatafora J.W."/>
            <person name="Yadav J.S."/>
            <person name="Aerts A."/>
            <person name="Benoit I."/>
            <person name="Boyd A."/>
            <person name="Carlson A."/>
            <person name="Copeland A."/>
            <person name="Coutinho P.M."/>
            <person name="de Vries R.P."/>
            <person name="Ferreira P."/>
            <person name="Findley K."/>
            <person name="Foster B."/>
            <person name="Gaskell J."/>
            <person name="Glotzer D."/>
            <person name="Gorecki P."/>
            <person name="Heitman J."/>
            <person name="Hesse C."/>
            <person name="Hori C."/>
            <person name="Igarashi K."/>
            <person name="Jurgens J.A."/>
            <person name="Kallen N."/>
            <person name="Kersten P."/>
            <person name="Kohler A."/>
            <person name="Kuees U."/>
            <person name="Kumar T.K.A."/>
            <person name="Kuo A."/>
            <person name="LaButti K."/>
            <person name="Larrondo L.F."/>
            <person name="Lindquist E."/>
            <person name="Ling A."/>
            <person name="Lombard V."/>
            <person name="Lucas S."/>
            <person name="Lundell T."/>
            <person name="Martin R."/>
            <person name="McLaughlin D.J."/>
            <person name="Morgenstern I."/>
            <person name="Morin E."/>
            <person name="Murat C."/>
            <person name="Nagy L.G."/>
            <person name="Nolan M."/>
            <person name="Ohm R.A."/>
            <person name="Patyshakuliyeva A."/>
            <person name="Rokas A."/>
            <person name="Ruiz-Duenas F.J."/>
            <person name="Sabat G."/>
            <person name="Salamov A."/>
            <person name="Samejima M."/>
            <person name="Schmutz J."/>
            <person name="Slot J.C."/>
            <person name="St John F."/>
            <person name="Stenlid J."/>
            <person name="Sun H."/>
            <person name="Sun S."/>
            <person name="Syed K."/>
            <person name="Tsang A."/>
            <person name="Wiebenga A."/>
            <person name="Young D."/>
            <person name="Pisabarro A."/>
            <person name="Eastwood D.C."/>
            <person name="Martin F."/>
            <person name="Cullen D."/>
            <person name="Grigoriev I.V."/>
            <person name="Hibbett D.S."/>
        </authorList>
    </citation>
    <scope>NUCLEOTIDE SEQUENCE [LARGE SCALE GENOMIC DNA]</scope>
    <source>
        <strain evidence="4">HHB-11173 SS5</strain>
    </source>
</reference>
<keyword evidence="1" id="KW-0812">Transmembrane</keyword>
<dbReference type="Pfam" id="PF18142">
    <property type="entry name" value="SLATT_fungal"/>
    <property type="match status" value="1"/>
</dbReference>
<gene>
    <name evidence="3" type="ORF">PUNSTDRAFT_108690</name>
</gene>
<name>R7S1F3_PUNST</name>
<dbReference type="InterPro" id="IPR041622">
    <property type="entry name" value="SLATT_fungi"/>
</dbReference>
<dbReference type="AlphaFoldDB" id="R7S1F3"/>
<dbReference type="EMBL" id="JH687556">
    <property type="protein sequence ID" value="EIN04205.1"/>
    <property type="molecule type" value="Genomic_DNA"/>
</dbReference>
<dbReference type="eggNOG" id="ENOG502SSCN">
    <property type="taxonomic scope" value="Eukaryota"/>
</dbReference>
<keyword evidence="4" id="KW-1185">Reference proteome</keyword>
<dbReference type="NCBIfam" id="NF033635">
    <property type="entry name" value="SLATT_fungal"/>
    <property type="match status" value="1"/>
</dbReference>
<dbReference type="RefSeq" id="XP_007388676.1">
    <property type="nucleotide sequence ID" value="XM_007388614.1"/>
</dbReference>
<keyword evidence="1" id="KW-0472">Membrane</keyword>
<feature type="domain" description="SMODS and SLOG-associating 2TM effector" evidence="2">
    <location>
        <begin position="10"/>
        <end position="133"/>
    </location>
</feature>
<dbReference type="OMA" id="SSHANHD"/>
<dbReference type="GeneID" id="18876181"/>
<keyword evidence="1" id="KW-1133">Transmembrane helix</keyword>
<evidence type="ECO:0000313" key="3">
    <source>
        <dbReference type="EMBL" id="EIN04205.1"/>
    </source>
</evidence>
<dbReference type="Proteomes" id="UP000054196">
    <property type="component" value="Unassembled WGS sequence"/>
</dbReference>
<sequence length="140" mass="15628">MRLEPTLKTARRERERFAIKARLNGIALNVAIGMQVLLGALTTGLAAATRGRSTSIVVAIFGGASTCVATYLARARGTGEPENSKIRVRLLDHFIRDCDHIIFDEGYHVGHIRDHYDDRLDELRRRLEEILGNNSDNSMP</sequence>
<feature type="transmembrane region" description="Helical" evidence="1">
    <location>
        <begin position="54"/>
        <end position="73"/>
    </location>
</feature>
<dbReference type="HOGENOM" id="CLU_120610_0_0_1"/>
<dbReference type="OrthoDB" id="3245801at2759"/>
<evidence type="ECO:0000256" key="1">
    <source>
        <dbReference type="SAM" id="Phobius"/>
    </source>
</evidence>
<organism evidence="3 4">
    <name type="scientific">Punctularia strigosozonata (strain HHB-11173)</name>
    <name type="common">White-rot fungus</name>
    <dbReference type="NCBI Taxonomy" id="741275"/>
    <lineage>
        <taxon>Eukaryota</taxon>
        <taxon>Fungi</taxon>
        <taxon>Dikarya</taxon>
        <taxon>Basidiomycota</taxon>
        <taxon>Agaricomycotina</taxon>
        <taxon>Agaricomycetes</taxon>
        <taxon>Corticiales</taxon>
        <taxon>Punctulariaceae</taxon>
        <taxon>Punctularia</taxon>
    </lineage>
</organism>
<dbReference type="KEGG" id="psq:PUNSTDRAFT_108690"/>
<evidence type="ECO:0000259" key="2">
    <source>
        <dbReference type="Pfam" id="PF18142"/>
    </source>
</evidence>
<accession>R7S1F3</accession>
<protein>
    <recommendedName>
        <fullName evidence="2">SMODS and SLOG-associating 2TM effector domain-containing protein</fullName>
    </recommendedName>
</protein>